<feature type="transmembrane region" description="Helical" evidence="7">
    <location>
        <begin position="101"/>
        <end position="118"/>
    </location>
</feature>
<sequence length="406" mass="42351">MKLSPFLILCITGLFAVFSSTLSKSPVLPLFAAHLGATPAEVGMIAAVSALAGIAVSMPAGLLSDRWGRRRMLLASAAVFASAPLLYTFVTGLWHLAAVRLYHGLATAVFIPVAMAAVSDLFHRERGEKIGWFSTATLLGRFMAPLVGGSILGLFVLQPGTGYMAVYLACGAAGAVMLLLSLRIPPLTKGSRKAQGWKETGRSFLAVVSHRGIILTSTAEASLLFAYGTFETFLPLYSVTRGLAAYETGVLLSAQVITLALTKPVMGRFSDRHGRKPQILSGGILGALCIGSLPLFTSFVPLLALSILFGLSLSLVTSATSALIADLSERESRGSAMGLLGTIMDIGHTAGPLVSGLIASQFGFGAGFRGAAVVLALTTLVFGGTVREQKKASPSSPGADRRACRY</sequence>
<reference evidence="9" key="2">
    <citation type="submission" date="2021-08" db="EMBL/GenBank/DDBJ databases">
        <authorList>
            <person name="Dalcin Martins P."/>
        </authorList>
    </citation>
    <scope>NUCLEOTIDE SEQUENCE</scope>
    <source>
        <strain evidence="9">MAG_39</strain>
    </source>
</reference>
<dbReference type="PANTHER" id="PTHR43414">
    <property type="entry name" value="MULTIDRUG RESISTANCE PROTEIN MDTG"/>
    <property type="match status" value="1"/>
</dbReference>
<evidence type="ECO:0000259" key="8">
    <source>
        <dbReference type="PROSITE" id="PS50850"/>
    </source>
</evidence>
<dbReference type="GO" id="GO:0022857">
    <property type="term" value="F:transmembrane transporter activity"/>
    <property type="evidence" value="ECO:0007669"/>
    <property type="project" value="InterPro"/>
</dbReference>
<dbReference type="InterPro" id="IPR036259">
    <property type="entry name" value="MFS_trans_sf"/>
</dbReference>
<dbReference type="InterPro" id="IPR020846">
    <property type="entry name" value="MFS_dom"/>
</dbReference>
<dbReference type="PROSITE" id="PS50850">
    <property type="entry name" value="MFS"/>
    <property type="match status" value="1"/>
</dbReference>
<dbReference type="CDD" id="cd17325">
    <property type="entry name" value="MFS_MdtG_SLC18_like"/>
    <property type="match status" value="1"/>
</dbReference>
<comment type="subcellular location">
    <subcellularLocation>
        <location evidence="1">Cell membrane</location>
        <topology evidence="1">Multi-pass membrane protein</topology>
    </subcellularLocation>
</comment>
<comment type="caution">
    <text evidence="9">The sequence shown here is derived from an EMBL/GenBank/DDBJ whole genome shotgun (WGS) entry which is preliminary data.</text>
</comment>
<evidence type="ECO:0000256" key="6">
    <source>
        <dbReference type="ARBA" id="ARBA00023136"/>
    </source>
</evidence>
<feature type="transmembrane region" description="Helical" evidence="7">
    <location>
        <begin position="278"/>
        <end position="296"/>
    </location>
</feature>
<dbReference type="InterPro" id="IPR005829">
    <property type="entry name" value="Sugar_transporter_CS"/>
</dbReference>
<keyword evidence="6 7" id="KW-0472">Membrane</keyword>
<dbReference type="GO" id="GO:0005886">
    <property type="term" value="C:plasma membrane"/>
    <property type="evidence" value="ECO:0007669"/>
    <property type="project" value="UniProtKB-SubCell"/>
</dbReference>
<feature type="transmembrane region" description="Helical" evidence="7">
    <location>
        <begin position="163"/>
        <end position="182"/>
    </location>
</feature>
<keyword evidence="2" id="KW-0813">Transport</keyword>
<evidence type="ECO:0000313" key="10">
    <source>
        <dbReference type="Proteomes" id="UP000705867"/>
    </source>
</evidence>
<evidence type="ECO:0000256" key="5">
    <source>
        <dbReference type="ARBA" id="ARBA00022989"/>
    </source>
</evidence>
<feature type="transmembrane region" description="Helical" evidence="7">
    <location>
        <begin position="366"/>
        <end position="386"/>
    </location>
</feature>
<feature type="transmembrane region" description="Helical" evidence="7">
    <location>
        <begin position="130"/>
        <end position="157"/>
    </location>
</feature>
<dbReference type="SUPFAM" id="SSF103473">
    <property type="entry name" value="MFS general substrate transporter"/>
    <property type="match status" value="1"/>
</dbReference>
<evidence type="ECO:0000256" key="4">
    <source>
        <dbReference type="ARBA" id="ARBA00022692"/>
    </source>
</evidence>
<accession>A0A953J207</accession>
<keyword evidence="5 7" id="KW-1133">Transmembrane helix</keyword>
<feature type="transmembrane region" description="Helical" evidence="7">
    <location>
        <begin position="302"/>
        <end position="325"/>
    </location>
</feature>
<organism evidence="9 10">
    <name type="scientific">Candidatus Nitrobium versatile</name>
    <dbReference type="NCBI Taxonomy" id="2884831"/>
    <lineage>
        <taxon>Bacteria</taxon>
        <taxon>Pseudomonadati</taxon>
        <taxon>Nitrospirota</taxon>
        <taxon>Nitrospiria</taxon>
        <taxon>Nitrospirales</taxon>
        <taxon>Nitrospiraceae</taxon>
        <taxon>Candidatus Nitrobium</taxon>
    </lineage>
</organism>
<keyword evidence="4 7" id="KW-0812">Transmembrane</keyword>
<dbReference type="AlphaFoldDB" id="A0A953J207"/>
<feature type="transmembrane region" description="Helical" evidence="7">
    <location>
        <begin position="337"/>
        <end position="360"/>
    </location>
</feature>
<keyword evidence="3" id="KW-1003">Cell membrane</keyword>
<evidence type="ECO:0000256" key="3">
    <source>
        <dbReference type="ARBA" id="ARBA00022475"/>
    </source>
</evidence>
<feature type="domain" description="Major facilitator superfamily (MFS) profile" evidence="8">
    <location>
        <begin position="5"/>
        <end position="390"/>
    </location>
</feature>
<evidence type="ECO:0000256" key="2">
    <source>
        <dbReference type="ARBA" id="ARBA00022448"/>
    </source>
</evidence>
<evidence type="ECO:0000256" key="1">
    <source>
        <dbReference type="ARBA" id="ARBA00004651"/>
    </source>
</evidence>
<gene>
    <name evidence="9" type="ORF">K8I29_01105</name>
</gene>
<feature type="transmembrane region" description="Helical" evidence="7">
    <location>
        <begin position="42"/>
        <end position="62"/>
    </location>
</feature>
<protein>
    <submittedName>
        <fullName evidence="9">MFS transporter</fullName>
    </submittedName>
</protein>
<evidence type="ECO:0000313" key="9">
    <source>
        <dbReference type="EMBL" id="MBZ0154796.1"/>
    </source>
</evidence>
<name>A0A953J207_9BACT</name>
<feature type="transmembrane region" description="Helical" evidence="7">
    <location>
        <begin position="74"/>
        <end position="95"/>
    </location>
</feature>
<dbReference type="Proteomes" id="UP000705867">
    <property type="component" value="Unassembled WGS sequence"/>
</dbReference>
<proteinExistence type="predicted"/>
<dbReference type="Gene3D" id="1.20.1250.20">
    <property type="entry name" value="MFS general substrate transporter like domains"/>
    <property type="match status" value="2"/>
</dbReference>
<dbReference type="PROSITE" id="PS00216">
    <property type="entry name" value="SUGAR_TRANSPORT_1"/>
    <property type="match status" value="1"/>
</dbReference>
<dbReference type="Pfam" id="PF07690">
    <property type="entry name" value="MFS_1"/>
    <property type="match status" value="1"/>
</dbReference>
<dbReference type="PANTHER" id="PTHR43414:SF6">
    <property type="entry name" value="MULTIDRUG RESISTANCE PROTEIN MDTG"/>
    <property type="match status" value="1"/>
</dbReference>
<dbReference type="InterPro" id="IPR011701">
    <property type="entry name" value="MFS"/>
</dbReference>
<reference evidence="9" key="1">
    <citation type="journal article" date="2021" name="bioRxiv">
        <title>Unraveling nitrogen, sulfur and carbon metabolic pathways and microbial community transcriptional responses to substrate deprivation and toxicity stresses in a bioreactor mimicking anoxic brackish coastal sediment conditions.</title>
        <authorList>
            <person name="Martins P.D."/>
            <person name="Echeveste M.J."/>
            <person name="Arshad A."/>
            <person name="Kurth J."/>
            <person name="Ouboter H."/>
            <person name="Jetten M.S.M."/>
            <person name="Welte C.U."/>
        </authorList>
    </citation>
    <scope>NUCLEOTIDE SEQUENCE</scope>
    <source>
        <strain evidence="9">MAG_39</strain>
    </source>
</reference>
<dbReference type="EMBL" id="JAIOIV010000014">
    <property type="protein sequence ID" value="MBZ0154796.1"/>
    <property type="molecule type" value="Genomic_DNA"/>
</dbReference>
<evidence type="ECO:0000256" key="7">
    <source>
        <dbReference type="SAM" id="Phobius"/>
    </source>
</evidence>